<dbReference type="Proteomes" id="UP000027936">
    <property type="component" value="Unassembled WGS sequence"/>
</dbReference>
<evidence type="ECO:0000313" key="2">
    <source>
        <dbReference type="EMBL" id="KEF37921.1"/>
    </source>
</evidence>
<name>A0A072NKB7_SCHAZ</name>
<dbReference type="EMBL" id="JJRY01000010">
    <property type="protein sequence ID" value="KEF37921.1"/>
    <property type="molecule type" value="Genomic_DNA"/>
</dbReference>
<proteinExistence type="predicted"/>
<protein>
    <submittedName>
        <fullName evidence="2">Uncharacterized protein</fullName>
    </submittedName>
</protein>
<keyword evidence="1" id="KW-0472">Membrane</keyword>
<feature type="transmembrane region" description="Helical" evidence="1">
    <location>
        <begin position="108"/>
        <end position="134"/>
    </location>
</feature>
<comment type="caution">
    <text evidence="2">The sequence shown here is derived from an EMBL/GenBank/DDBJ whole genome shotgun (WGS) entry which is preliminary data.</text>
</comment>
<evidence type="ECO:0000313" key="3">
    <source>
        <dbReference type="Proteomes" id="UP000027936"/>
    </source>
</evidence>
<dbReference type="AlphaFoldDB" id="A0A072NKB7"/>
<dbReference type="RefSeq" id="WP_035196048.1">
    <property type="nucleotide sequence ID" value="NZ_JJRY01000010.1"/>
</dbReference>
<accession>A0A072NKB7</accession>
<keyword evidence="1" id="KW-1133">Transmembrane helix</keyword>
<sequence>MENSNWCEEVSERILNVLLVIDEKQAKKYKVSMLFRIVQRLDHFSMTNGCSDCESLKENINDLLLFLETQNDMDHKQYKETFKLIINHLVKKHGLVEDGTYLSLGMTYGLILGAALSSIYYMAIAFGMLFGLIFGSALDNKMKKQGRVI</sequence>
<reference evidence="2 3" key="1">
    <citation type="submission" date="2014-04" db="EMBL/GenBank/DDBJ databases">
        <title>Draft genome sequence of Bacillus azotoformans MEV2011, a (co-) denitrifying strain unable to grow in the presence of oxygen.</title>
        <authorList>
            <person name="Nielsen M."/>
            <person name="Schreiber L."/>
            <person name="Finster K."/>
            <person name="Schramm A."/>
        </authorList>
    </citation>
    <scope>NUCLEOTIDE SEQUENCE [LARGE SCALE GENOMIC DNA]</scope>
    <source>
        <strain evidence="2 3">MEV2011</strain>
    </source>
</reference>
<gene>
    <name evidence="2" type="ORF">M670_02677</name>
</gene>
<keyword evidence="1" id="KW-0812">Transmembrane</keyword>
<dbReference type="GeneID" id="89468253"/>
<dbReference type="PATRIC" id="fig|1348973.3.peg.2590"/>
<organism evidence="2 3">
    <name type="scientific">Schinkia azotoformans MEV2011</name>
    <dbReference type="NCBI Taxonomy" id="1348973"/>
    <lineage>
        <taxon>Bacteria</taxon>
        <taxon>Bacillati</taxon>
        <taxon>Bacillota</taxon>
        <taxon>Bacilli</taxon>
        <taxon>Bacillales</taxon>
        <taxon>Bacillaceae</taxon>
        <taxon>Calidifontibacillus/Schinkia group</taxon>
        <taxon>Schinkia</taxon>
    </lineage>
</organism>
<evidence type="ECO:0000256" key="1">
    <source>
        <dbReference type="SAM" id="Phobius"/>
    </source>
</evidence>
<dbReference type="OrthoDB" id="2974719at2"/>